<comment type="subcellular location">
    <subcellularLocation>
        <location evidence="2">Endosome membrane</location>
        <topology evidence="2">Peripheral membrane protein</topology>
    </subcellularLocation>
    <subcellularLocation>
        <location evidence="3">Preautophagosomal structure membrane</location>
        <topology evidence="3">Peripheral membrane protein</topology>
    </subcellularLocation>
    <subcellularLocation>
        <location evidence="1">Vacuole membrane</location>
        <topology evidence="1">Peripheral membrane protein</topology>
    </subcellularLocation>
</comment>
<dbReference type="GO" id="GO:0006914">
    <property type="term" value="P:autophagy"/>
    <property type="evidence" value="ECO:0007669"/>
    <property type="project" value="UniProtKB-KW"/>
</dbReference>
<feature type="region of interest" description="Disordered" evidence="14">
    <location>
        <begin position="271"/>
        <end position="309"/>
    </location>
</feature>
<dbReference type="FunCoup" id="A0A5J5EV43">
    <property type="interactions" value="594"/>
</dbReference>
<dbReference type="EMBL" id="VXIS01000102">
    <property type="protein sequence ID" value="KAA8904985.1"/>
    <property type="molecule type" value="Genomic_DNA"/>
</dbReference>
<keyword evidence="9" id="KW-0653">Protein transport</keyword>
<evidence type="ECO:0000256" key="7">
    <source>
        <dbReference type="ARBA" id="ARBA00022737"/>
    </source>
</evidence>
<dbReference type="InterPro" id="IPR015943">
    <property type="entry name" value="WD40/YVTN_repeat-like_dom_sf"/>
</dbReference>
<feature type="compositionally biased region" description="Low complexity" evidence="14">
    <location>
        <begin position="278"/>
        <end position="296"/>
    </location>
</feature>
<evidence type="ECO:0000313" key="16">
    <source>
        <dbReference type="Proteomes" id="UP000326924"/>
    </source>
</evidence>
<keyword evidence="8" id="KW-0967">Endosome</keyword>
<evidence type="ECO:0000256" key="9">
    <source>
        <dbReference type="ARBA" id="ARBA00022927"/>
    </source>
</evidence>
<keyword evidence="10" id="KW-0072">Autophagy</keyword>
<evidence type="ECO:0000256" key="8">
    <source>
        <dbReference type="ARBA" id="ARBA00022753"/>
    </source>
</evidence>
<keyword evidence="5" id="KW-0926">Vacuole</keyword>
<evidence type="ECO:0000256" key="14">
    <source>
        <dbReference type="SAM" id="MobiDB-lite"/>
    </source>
</evidence>
<organism evidence="15 16">
    <name type="scientific">Sphaerosporella brunnea</name>
    <dbReference type="NCBI Taxonomy" id="1250544"/>
    <lineage>
        <taxon>Eukaryota</taxon>
        <taxon>Fungi</taxon>
        <taxon>Dikarya</taxon>
        <taxon>Ascomycota</taxon>
        <taxon>Pezizomycotina</taxon>
        <taxon>Pezizomycetes</taxon>
        <taxon>Pezizales</taxon>
        <taxon>Pyronemataceae</taxon>
        <taxon>Sphaerosporella</taxon>
    </lineage>
</organism>
<evidence type="ECO:0000256" key="3">
    <source>
        <dbReference type="ARBA" id="ARBA00004623"/>
    </source>
</evidence>
<name>A0A5J5EV43_9PEZI</name>
<dbReference type="InterPro" id="IPR001680">
    <property type="entry name" value="WD40_rpt"/>
</dbReference>
<keyword evidence="11" id="KW-0472">Membrane</keyword>
<evidence type="ECO:0000256" key="2">
    <source>
        <dbReference type="ARBA" id="ARBA00004481"/>
    </source>
</evidence>
<dbReference type="SMART" id="SM00320">
    <property type="entry name" value="WD40"/>
    <property type="match status" value="2"/>
</dbReference>
<dbReference type="GO" id="GO:0015031">
    <property type="term" value="P:protein transport"/>
    <property type="evidence" value="ECO:0007669"/>
    <property type="project" value="UniProtKB-KW"/>
</dbReference>
<reference evidence="15 16" key="1">
    <citation type="submission" date="2019-09" db="EMBL/GenBank/DDBJ databases">
        <title>Draft genome of the ectomycorrhizal ascomycete Sphaerosporella brunnea.</title>
        <authorList>
            <consortium name="DOE Joint Genome Institute"/>
            <person name="Benucci G.M."/>
            <person name="Marozzi G."/>
            <person name="Antonielli L."/>
            <person name="Sanchez S."/>
            <person name="Marco P."/>
            <person name="Wang X."/>
            <person name="Falini L.B."/>
            <person name="Barry K."/>
            <person name="Haridas S."/>
            <person name="Lipzen A."/>
            <person name="Labutti K."/>
            <person name="Grigoriev I.V."/>
            <person name="Murat C."/>
            <person name="Martin F."/>
            <person name="Albertini E."/>
            <person name="Donnini D."/>
            <person name="Bonito G."/>
        </authorList>
    </citation>
    <scope>NUCLEOTIDE SEQUENCE [LARGE SCALE GENOMIC DNA]</scope>
    <source>
        <strain evidence="15 16">Sb_GMNB300</strain>
    </source>
</reference>
<dbReference type="AlphaFoldDB" id="A0A5J5EV43"/>
<dbReference type="OrthoDB" id="1667587at2759"/>
<evidence type="ECO:0000256" key="6">
    <source>
        <dbReference type="ARBA" id="ARBA00022574"/>
    </source>
</evidence>
<evidence type="ECO:0000256" key="4">
    <source>
        <dbReference type="ARBA" id="ARBA00022448"/>
    </source>
</evidence>
<keyword evidence="4" id="KW-0813">Transport</keyword>
<feature type="region of interest" description="Disordered" evidence="14">
    <location>
        <begin position="144"/>
        <end position="163"/>
    </location>
</feature>
<accession>A0A5J5EV43</accession>
<evidence type="ECO:0000313" key="15">
    <source>
        <dbReference type="EMBL" id="KAA8904985.1"/>
    </source>
</evidence>
<dbReference type="FunFam" id="2.130.10.10:FF:000965">
    <property type="entry name" value="Autophagy-like protein 18 Atg18"/>
    <property type="match status" value="1"/>
</dbReference>
<keyword evidence="7" id="KW-0677">Repeat</keyword>
<keyword evidence="16" id="KW-1185">Reference proteome</keyword>
<evidence type="ECO:0000256" key="12">
    <source>
        <dbReference type="ARBA" id="ARBA00025740"/>
    </source>
</evidence>
<dbReference type="PANTHER" id="PTHR11227">
    <property type="entry name" value="WD-REPEAT PROTEIN INTERACTING WITH PHOSPHOINOSIDES WIPI -RELATED"/>
    <property type="match status" value="1"/>
</dbReference>
<dbReference type="InterPro" id="IPR036322">
    <property type="entry name" value="WD40_repeat_dom_sf"/>
</dbReference>
<evidence type="ECO:0000256" key="1">
    <source>
        <dbReference type="ARBA" id="ARBA00004148"/>
    </source>
</evidence>
<dbReference type="GO" id="GO:0034045">
    <property type="term" value="C:phagophore assembly site membrane"/>
    <property type="evidence" value="ECO:0007669"/>
    <property type="project" value="UniProtKB-SubCell"/>
</dbReference>
<dbReference type="InParanoid" id="A0A5J5EV43"/>
<dbReference type="GO" id="GO:0005774">
    <property type="term" value="C:vacuolar membrane"/>
    <property type="evidence" value="ECO:0007669"/>
    <property type="project" value="UniProtKB-SubCell"/>
</dbReference>
<evidence type="ECO:0000256" key="11">
    <source>
        <dbReference type="ARBA" id="ARBA00023136"/>
    </source>
</evidence>
<comment type="caution">
    <text evidence="15">The sequence shown here is derived from an EMBL/GenBank/DDBJ whole genome shotgun (WGS) entry which is preliminary data.</text>
</comment>
<dbReference type="Proteomes" id="UP000326924">
    <property type="component" value="Unassembled WGS sequence"/>
</dbReference>
<dbReference type="GO" id="GO:0010008">
    <property type="term" value="C:endosome membrane"/>
    <property type="evidence" value="ECO:0007669"/>
    <property type="project" value="UniProtKB-SubCell"/>
</dbReference>
<evidence type="ECO:0000256" key="13">
    <source>
        <dbReference type="ARBA" id="ARBA00039247"/>
    </source>
</evidence>
<dbReference type="SUPFAM" id="SSF50978">
    <property type="entry name" value="WD40 repeat-like"/>
    <property type="match status" value="1"/>
</dbReference>
<comment type="similarity">
    <text evidence="12">Belongs to the WD repeat PROPPIN family.</text>
</comment>
<evidence type="ECO:0000256" key="10">
    <source>
        <dbReference type="ARBA" id="ARBA00023006"/>
    </source>
</evidence>
<dbReference type="Pfam" id="PF21032">
    <property type="entry name" value="PROPPIN"/>
    <property type="match status" value="3"/>
</dbReference>
<keyword evidence="6" id="KW-0853">WD repeat</keyword>
<dbReference type="InterPro" id="IPR048720">
    <property type="entry name" value="PROPPIN"/>
</dbReference>
<proteinExistence type="inferred from homology"/>
<dbReference type="Gene3D" id="2.130.10.10">
    <property type="entry name" value="YVTN repeat-like/Quinoprotein amine dehydrogenase"/>
    <property type="match status" value="1"/>
</dbReference>
<protein>
    <recommendedName>
        <fullName evidence="13">Autophagy-related protein 18</fullName>
    </recommendedName>
</protein>
<evidence type="ECO:0000256" key="5">
    <source>
        <dbReference type="ARBA" id="ARBA00022554"/>
    </source>
</evidence>
<gene>
    <name evidence="15" type="ORF">FN846DRAFT_951503</name>
</gene>
<sequence length="426" mass="46222">MANAMNFVTFNQDYSCLAVGTHNGYRIYNCDPFGKVFENKEGDVSIIEMLFSTSLVALIYSPRRLVITNTKRQTTICELTFPTSILAVKLNRKRLIVVLEEQIYVYDISNMKLLHTIETSPNPNAICSLSPSSERCYIAYPRPTSSNPSPFSPPSHAPPSAGQPAPLTGDVLLFDALRLEAVNVVEAHKSPLSHVALNTDGTLLATASDKGTIIRVFSVPGAQKLYQFRRGTYPSRIFSMSFNLVSSLLCISSATETVHIFRLGGSAPASDLHHSSHGSEASGGYSPVESISSSPSNHAGPAGAGFEHYEENARRRNGGGSFGSMIRRSSQSIGRTLAGAAGGYLPNAVTEMWEPARDFAFVKLKKPGVKSVVALSSTSPQIMVVTSDGDFYVYNVDMERGGECVLTKQYSLLDSSERMGQSLMYE</sequence>